<dbReference type="Pfam" id="PF00078">
    <property type="entry name" value="RVT_1"/>
    <property type="match status" value="1"/>
</dbReference>
<dbReference type="EMBL" id="JAVFWL010000006">
    <property type="protein sequence ID" value="KAK6765045.1"/>
    <property type="molecule type" value="Genomic_DNA"/>
</dbReference>
<evidence type="ECO:0000313" key="3">
    <source>
        <dbReference type="Proteomes" id="UP001303046"/>
    </source>
</evidence>
<sequence length="130" mass="14433">MLSDMNQRITAAVRTPVGCATPFEVVTGVRRGAVAGPFLFNIAIDDIMQGTVDHCPADIVLALSGHPLINLEYADDVVIFAERSTKVQNVGNLVSRLSADYRLSLRPYKCEQMWELKRKQGGRTTDRARR</sequence>
<reference evidence="2 3" key="1">
    <citation type="submission" date="2023-08" db="EMBL/GenBank/DDBJ databases">
        <title>A Necator americanus chromosomal reference genome.</title>
        <authorList>
            <person name="Ilik V."/>
            <person name="Petrzelkova K.J."/>
            <person name="Pardy F."/>
            <person name="Fuh T."/>
            <person name="Niatou-Singa F.S."/>
            <person name="Gouil Q."/>
            <person name="Baker L."/>
            <person name="Ritchie M.E."/>
            <person name="Jex A.R."/>
            <person name="Gazzola D."/>
            <person name="Li H."/>
            <person name="Toshio Fujiwara R."/>
            <person name="Zhan B."/>
            <person name="Aroian R.V."/>
            <person name="Pafco B."/>
            <person name="Schwarz E.M."/>
        </authorList>
    </citation>
    <scope>NUCLEOTIDE SEQUENCE [LARGE SCALE GENOMIC DNA]</scope>
    <source>
        <strain evidence="2 3">Aroian</strain>
        <tissue evidence="2">Whole animal</tissue>
    </source>
</reference>
<dbReference type="PANTHER" id="PTHR47027">
    <property type="entry name" value="REVERSE TRANSCRIPTASE DOMAIN-CONTAINING PROTEIN"/>
    <property type="match status" value="1"/>
</dbReference>
<organism evidence="2 3">
    <name type="scientific">Necator americanus</name>
    <name type="common">Human hookworm</name>
    <dbReference type="NCBI Taxonomy" id="51031"/>
    <lineage>
        <taxon>Eukaryota</taxon>
        <taxon>Metazoa</taxon>
        <taxon>Ecdysozoa</taxon>
        <taxon>Nematoda</taxon>
        <taxon>Chromadorea</taxon>
        <taxon>Rhabditida</taxon>
        <taxon>Rhabditina</taxon>
        <taxon>Rhabditomorpha</taxon>
        <taxon>Strongyloidea</taxon>
        <taxon>Ancylostomatidae</taxon>
        <taxon>Bunostominae</taxon>
        <taxon>Necator</taxon>
    </lineage>
</organism>
<proteinExistence type="predicted"/>
<accession>A0ABR1ERG7</accession>
<evidence type="ECO:0000259" key="1">
    <source>
        <dbReference type="PROSITE" id="PS50878"/>
    </source>
</evidence>
<comment type="caution">
    <text evidence="2">The sequence shown here is derived from an EMBL/GenBank/DDBJ whole genome shotgun (WGS) entry which is preliminary data.</text>
</comment>
<dbReference type="PANTHER" id="PTHR47027:SF20">
    <property type="entry name" value="REVERSE TRANSCRIPTASE-LIKE PROTEIN WITH RNA-DIRECTED DNA POLYMERASE DOMAIN"/>
    <property type="match status" value="1"/>
</dbReference>
<evidence type="ECO:0000313" key="2">
    <source>
        <dbReference type="EMBL" id="KAK6765045.1"/>
    </source>
</evidence>
<dbReference type="PROSITE" id="PS50878">
    <property type="entry name" value="RT_POL"/>
    <property type="match status" value="1"/>
</dbReference>
<feature type="domain" description="Reverse transcriptase" evidence="1">
    <location>
        <begin position="1"/>
        <end position="125"/>
    </location>
</feature>
<keyword evidence="3" id="KW-1185">Reference proteome</keyword>
<gene>
    <name evidence="2" type="primary">Necator_chrX.g25274</name>
    <name evidence="2" type="ORF">RB195_025108</name>
</gene>
<name>A0ABR1ERG7_NECAM</name>
<dbReference type="Proteomes" id="UP001303046">
    <property type="component" value="Unassembled WGS sequence"/>
</dbReference>
<protein>
    <recommendedName>
        <fullName evidence="1">Reverse transcriptase domain-containing protein</fullName>
    </recommendedName>
</protein>
<dbReference type="InterPro" id="IPR000477">
    <property type="entry name" value="RT_dom"/>
</dbReference>